<protein>
    <submittedName>
        <fullName evidence="5">DeoR/GlpR transcriptional regulator</fullName>
    </submittedName>
</protein>
<keyword evidence="1" id="KW-0805">Transcription regulation</keyword>
<evidence type="ECO:0000313" key="5">
    <source>
        <dbReference type="EMBL" id="HIV24806.1"/>
    </source>
</evidence>
<dbReference type="SUPFAM" id="SSF46785">
    <property type="entry name" value="Winged helix' DNA-binding domain"/>
    <property type="match status" value="1"/>
</dbReference>
<keyword evidence="3" id="KW-0804">Transcription</keyword>
<dbReference type="Pfam" id="PF00455">
    <property type="entry name" value="DeoRC"/>
    <property type="match status" value="1"/>
</dbReference>
<evidence type="ECO:0000256" key="1">
    <source>
        <dbReference type="ARBA" id="ARBA00023015"/>
    </source>
</evidence>
<dbReference type="InterPro" id="IPR001034">
    <property type="entry name" value="DeoR_HTH"/>
</dbReference>
<dbReference type="PROSITE" id="PS00894">
    <property type="entry name" value="HTH_DEOR_1"/>
    <property type="match status" value="1"/>
</dbReference>
<dbReference type="Pfam" id="PF08220">
    <property type="entry name" value="HTH_DeoR"/>
    <property type="match status" value="1"/>
</dbReference>
<dbReference type="GO" id="GO:0003700">
    <property type="term" value="F:DNA-binding transcription factor activity"/>
    <property type="evidence" value="ECO:0007669"/>
    <property type="project" value="InterPro"/>
</dbReference>
<dbReference type="Proteomes" id="UP000824169">
    <property type="component" value="Unassembled WGS sequence"/>
</dbReference>
<dbReference type="InterPro" id="IPR018356">
    <property type="entry name" value="Tscrpt_reg_HTH_DeoR_CS"/>
</dbReference>
<reference evidence="5" key="2">
    <citation type="journal article" date="2021" name="PeerJ">
        <title>Extensive microbial diversity within the chicken gut microbiome revealed by metagenomics and culture.</title>
        <authorList>
            <person name="Gilroy R."/>
            <person name="Ravi A."/>
            <person name="Getino M."/>
            <person name="Pursley I."/>
            <person name="Horton D.L."/>
            <person name="Alikhan N.F."/>
            <person name="Baker D."/>
            <person name="Gharbi K."/>
            <person name="Hall N."/>
            <person name="Watson M."/>
            <person name="Adriaenssens E.M."/>
            <person name="Foster-Nyarko E."/>
            <person name="Jarju S."/>
            <person name="Secka A."/>
            <person name="Antonio M."/>
            <person name="Oren A."/>
            <person name="Chaudhuri R.R."/>
            <person name="La Ragione R."/>
            <person name="Hildebrand F."/>
            <person name="Pallen M.J."/>
        </authorList>
    </citation>
    <scope>NUCLEOTIDE SEQUENCE</scope>
    <source>
        <strain evidence="5">CHK188-20938</strain>
    </source>
</reference>
<dbReference type="PROSITE" id="PS51000">
    <property type="entry name" value="HTH_DEOR_2"/>
    <property type="match status" value="1"/>
</dbReference>
<dbReference type="Gene3D" id="1.10.10.10">
    <property type="entry name" value="Winged helix-like DNA-binding domain superfamily/Winged helix DNA-binding domain"/>
    <property type="match status" value="1"/>
</dbReference>
<dbReference type="SMART" id="SM00420">
    <property type="entry name" value="HTH_DEOR"/>
    <property type="match status" value="1"/>
</dbReference>
<keyword evidence="2" id="KW-0238">DNA-binding</keyword>
<dbReference type="InterPro" id="IPR014036">
    <property type="entry name" value="DeoR-like_C"/>
</dbReference>
<dbReference type="PRINTS" id="PR00037">
    <property type="entry name" value="HTHLACR"/>
</dbReference>
<dbReference type="PANTHER" id="PTHR30363:SF44">
    <property type="entry name" value="AGA OPERON TRANSCRIPTIONAL REPRESSOR-RELATED"/>
    <property type="match status" value="1"/>
</dbReference>
<dbReference type="AlphaFoldDB" id="A0A9D1T9R1"/>
<dbReference type="SUPFAM" id="SSF100950">
    <property type="entry name" value="NagB/RpiA/CoA transferase-like"/>
    <property type="match status" value="1"/>
</dbReference>
<gene>
    <name evidence="5" type="ORF">IAB71_03315</name>
</gene>
<name>A0A9D1T9R1_9FIRM</name>
<dbReference type="InterPro" id="IPR036388">
    <property type="entry name" value="WH-like_DNA-bd_sf"/>
</dbReference>
<evidence type="ECO:0000256" key="3">
    <source>
        <dbReference type="ARBA" id="ARBA00023163"/>
    </source>
</evidence>
<feature type="domain" description="HTH deoR-type" evidence="4">
    <location>
        <begin position="3"/>
        <end position="58"/>
    </location>
</feature>
<dbReference type="InterPro" id="IPR050313">
    <property type="entry name" value="Carb_Metab_HTH_regulators"/>
</dbReference>
<proteinExistence type="predicted"/>
<dbReference type="PANTHER" id="PTHR30363">
    <property type="entry name" value="HTH-TYPE TRANSCRIPTIONAL REGULATOR SRLR-RELATED"/>
    <property type="match status" value="1"/>
</dbReference>
<dbReference type="EMBL" id="DVOO01000011">
    <property type="protein sequence ID" value="HIV24806.1"/>
    <property type="molecule type" value="Genomic_DNA"/>
</dbReference>
<accession>A0A9D1T9R1</accession>
<dbReference type="GO" id="GO:0003677">
    <property type="term" value="F:DNA binding"/>
    <property type="evidence" value="ECO:0007669"/>
    <property type="project" value="UniProtKB-KW"/>
</dbReference>
<sequence length="250" mass="28360">MLAIARKAAIRERLHEHKSVRITELAAELNVTKETIRRDLREMEQGGELIRTHGGAYILDGVQNDIDVGTRQVLKIPEKERIAQKCDSIIQSGDYIYLDGSTTCWSIARKVSHRKLTVLTSSLEIANILSPFDTIKLHVIGGEFSPKNKDFVGEGAIKTLERYFVDKAFISCRSVHIRYGITDTNDGRARLHQTALEHAREKYLVVDHSKLNNVSFSRIAPVTSVDGIIMDQEFPPEWTDYLTAHQIKMF</sequence>
<evidence type="ECO:0000313" key="6">
    <source>
        <dbReference type="Proteomes" id="UP000824169"/>
    </source>
</evidence>
<organism evidence="5 6">
    <name type="scientific">Candidatus Scatomonas pullistercoris</name>
    <dbReference type="NCBI Taxonomy" id="2840920"/>
    <lineage>
        <taxon>Bacteria</taxon>
        <taxon>Bacillati</taxon>
        <taxon>Bacillota</taxon>
        <taxon>Clostridia</taxon>
        <taxon>Lachnospirales</taxon>
        <taxon>Lachnospiraceae</taxon>
        <taxon>Lachnospiraceae incertae sedis</taxon>
        <taxon>Candidatus Scatomonas</taxon>
    </lineage>
</organism>
<evidence type="ECO:0000256" key="2">
    <source>
        <dbReference type="ARBA" id="ARBA00023125"/>
    </source>
</evidence>
<dbReference type="SMART" id="SM01134">
    <property type="entry name" value="DeoRC"/>
    <property type="match status" value="1"/>
</dbReference>
<dbReference type="InterPro" id="IPR037171">
    <property type="entry name" value="NagB/RpiA_transferase-like"/>
</dbReference>
<dbReference type="InterPro" id="IPR036390">
    <property type="entry name" value="WH_DNA-bd_sf"/>
</dbReference>
<comment type="caution">
    <text evidence="5">The sequence shown here is derived from an EMBL/GenBank/DDBJ whole genome shotgun (WGS) entry which is preliminary data.</text>
</comment>
<reference evidence="5" key="1">
    <citation type="submission" date="2020-10" db="EMBL/GenBank/DDBJ databases">
        <authorList>
            <person name="Gilroy R."/>
        </authorList>
    </citation>
    <scope>NUCLEOTIDE SEQUENCE</scope>
    <source>
        <strain evidence="5">CHK188-20938</strain>
    </source>
</reference>
<evidence type="ECO:0000259" key="4">
    <source>
        <dbReference type="PROSITE" id="PS51000"/>
    </source>
</evidence>